<dbReference type="EMBL" id="QJKJ01002715">
    <property type="protein sequence ID" value="RDY01642.1"/>
    <property type="molecule type" value="Genomic_DNA"/>
</dbReference>
<sequence>MDKNETKVIAKGRKVETNLWRHVWGLQAELVHDPSSFDAIWSSVPVEHQCFPHPYNLLRDWIHHRTILPRRFPIPRCRCPVGPVSGRVFAVPEAEEVPFSCIQLSYLCTTLRMHQHMTGQYFCSNRTTHD</sequence>
<keyword evidence="2" id="KW-1185">Reference proteome</keyword>
<protein>
    <submittedName>
        <fullName evidence="1">Uncharacterized protein</fullName>
    </submittedName>
</protein>
<feature type="non-terminal residue" evidence="1">
    <location>
        <position position="1"/>
    </location>
</feature>
<name>A0A371HFX6_MUCPR</name>
<evidence type="ECO:0000313" key="2">
    <source>
        <dbReference type="Proteomes" id="UP000257109"/>
    </source>
</evidence>
<organism evidence="1 2">
    <name type="scientific">Mucuna pruriens</name>
    <name type="common">Velvet bean</name>
    <name type="synonym">Dolichos pruriens</name>
    <dbReference type="NCBI Taxonomy" id="157652"/>
    <lineage>
        <taxon>Eukaryota</taxon>
        <taxon>Viridiplantae</taxon>
        <taxon>Streptophyta</taxon>
        <taxon>Embryophyta</taxon>
        <taxon>Tracheophyta</taxon>
        <taxon>Spermatophyta</taxon>
        <taxon>Magnoliopsida</taxon>
        <taxon>eudicotyledons</taxon>
        <taxon>Gunneridae</taxon>
        <taxon>Pentapetalae</taxon>
        <taxon>rosids</taxon>
        <taxon>fabids</taxon>
        <taxon>Fabales</taxon>
        <taxon>Fabaceae</taxon>
        <taxon>Papilionoideae</taxon>
        <taxon>50 kb inversion clade</taxon>
        <taxon>NPAAA clade</taxon>
        <taxon>indigoferoid/millettioid clade</taxon>
        <taxon>Phaseoleae</taxon>
        <taxon>Mucuna</taxon>
    </lineage>
</organism>
<proteinExistence type="predicted"/>
<reference evidence="1" key="1">
    <citation type="submission" date="2018-05" db="EMBL/GenBank/DDBJ databases">
        <title>Draft genome of Mucuna pruriens seed.</title>
        <authorList>
            <person name="Nnadi N.E."/>
            <person name="Vos R."/>
            <person name="Hasami M.H."/>
            <person name="Devisetty U.K."/>
            <person name="Aguiy J.C."/>
        </authorList>
    </citation>
    <scope>NUCLEOTIDE SEQUENCE [LARGE SCALE GENOMIC DNA]</scope>
    <source>
        <strain evidence="1">JCA_2017</strain>
    </source>
</reference>
<accession>A0A371HFX6</accession>
<dbReference type="AlphaFoldDB" id="A0A371HFX6"/>
<gene>
    <name evidence="1" type="ORF">CR513_15004</name>
</gene>
<dbReference type="Proteomes" id="UP000257109">
    <property type="component" value="Unassembled WGS sequence"/>
</dbReference>
<comment type="caution">
    <text evidence="1">The sequence shown here is derived from an EMBL/GenBank/DDBJ whole genome shotgun (WGS) entry which is preliminary data.</text>
</comment>
<evidence type="ECO:0000313" key="1">
    <source>
        <dbReference type="EMBL" id="RDY01642.1"/>
    </source>
</evidence>